<dbReference type="InterPro" id="IPR013594">
    <property type="entry name" value="Dynein_heavy_tail"/>
</dbReference>
<protein>
    <recommendedName>
        <fullName evidence="3">Dynein heavy chain tail domain-containing protein</fullName>
    </recommendedName>
</protein>
<evidence type="ECO:0000256" key="1">
    <source>
        <dbReference type="ARBA" id="ARBA00008887"/>
    </source>
</evidence>
<dbReference type="VEuPathDB" id="FungiDB:PC110_g22234"/>
<reference evidence="4" key="1">
    <citation type="submission" date="2018-10" db="EMBL/GenBank/DDBJ databases">
        <title>Effector identification in a new, highly contiguous assembly of the strawberry crown rot pathogen Phytophthora cactorum.</title>
        <authorList>
            <person name="Armitage A.D."/>
            <person name="Nellist C.F."/>
            <person name="Bates H."/>
            <person name="Vickerstaff R.J."/>
            <person name="Harrison R.J."/>
        </authorList>
    </citation>
    <scope>NUCLEOTIDE SEQUENCE</scope>
    <source>
        <strain evidence="4">15-7</strain>
    </source>
</reference>
<evidence type="ECO:0000259" key="3">
    <source>
        <dbReference type="Pfam" id="PF08385"/>
    </source>
</evidence>
<dbReference type="GO" id="GO:0005858">
    <property type="term" value="C:axonemal dynein complex"/>
    <property type="evidence" value="ECO:0007669"/>
    <property type="project" value="TreeGrafter"/>
</dbReference>
<accession>A0A8T0XTL1</accession>
<comment type="caution">
    <text evidence="4">The sequence shown here is derived from an EMBL/GenBank/DDBJ whole genome shotgun (WGS) entry which is preliminary data.</text>
</comment>
<dbReference type="PANTHER" id="PTHR46532:SF4">
    <property type="entry name" value="AAA+ ATPASE DOMAIN-CONTAINING PROTEIN"/>
    <property type="match status" value="1"/>
</dbReference>
<comment type="similarity">
    <text evidence="1">Belongs to the dynein heavy chain family.</text>
</comment>
<dbReference type="GO" id="GO:0007018">
    <property type="term" value="P:microtubule-based movement"/>
    <property type="evidence" value="ECO:0007669"/>
    <property type="project" value="InterPro"/>
</dbReference>
<feature type="compositionally biased region" description="Polar residues" evidence="2">
    <location>
        <begin position="67"/>
        <end position="85"/>
    </location>
</feature>
<feature type="domain" description="Dynein heavy chain tail" evidence="3">
    <location>
        <begin position="1"/>
        <end position="105"/>
    </location>
</feature>
<dbReference type="GO" id="GO:0045505">
    <property type="term" value="F:dynein intermediate chain binding"/>
    <property type="evidence" value="ECO:0007669"/>
    <property type="project" value="InterPro"/>
</dbReference>
<dbReference type="Pfam" id="PF08385">
    <property type="entry name" value="DHC_N1"/>
    <property type="match status" value="1"/>
</dbReference>
<dbReference type="GO" id="GO:0051959">
    <property type="term" value="F:dynein light intermediate chain binding"/>
    <property type="evidence" value="ECO:0007669"/>
    <property type="project" value="InterPro"/>
</dbReference>
<evidence type="ECO:0000313" key="5">
    <source>
        <dbReference type="Proteomes" id="UP000735874"/>
    </source>
</evidence>
<evidence type="ECO:0000256" key="2">
    <source>
        <dbReference type="SAM" id="MobiDB-lite"/>
    </source>
</evidence>
<dbReference type="Proteomes" id="UP000735874">
    <property type="component" value="Unassembled WGS sequence"/>
</dbReference>
<dbReference type="AlphaFoldDB" id="A0A8T0XTL1"/>
<dbReference type="EMBL" id="RCMG01004682">
    <property type="protein sequence ID" value="KAG2793657.1"/>
    <property type="molecule type" value="Genomic_DNA"/>
</dbReference>
<name>A0A8T0XTL1_9STRA</name>
<evidence type="ECO:0000313" key="4">
    <source>
        <dbReference type="EMBL" id="KAG2793657.1"/>
    </source>
</evidence>
<organism evidence="4 5">
    <name type="scientific">Phytophthora cactorum</name>
    <dbReference type="NCBI Taxonomy" id="29920"/>
    <lineage>
        <taxon>Eukaryota</taxon>
        <taxon>Sar</taxon>
        <taxon>Stramenopiles</taxon>
        <taxon>Oomycota</taxon>
        <taxon>Peronosporomycetes</taxon>
        <taxon>Peronosporales</taxon>
        <taxon>Peronosporaceae</taxon>
        <taxon>Phytophthora</taxon>
    </lineage>
</organism>
<dbReference type="InterPro" id="IPR026983">
    <property type="entry name" value="DHC"/>
</dbReference>
<dbReference type="PANTHER" id="PTHR46532">
    <property type="entry name" value="MALE FERTILITY FACTOR KL5"/>
    <property type="match status" value="1"/>
</dbReference>
<feature type="region of interest" description="Disordered" evidence="2">
    <location>
        <begin position="63"/>
        <end position="85"/>
    </location>
</feature>
<gene>
    <name evidence="4" type="ORF">PC113_g25502</name>
</gene>
<proteinExistence type="inferred from homology"/>
<sequence length="143" mass="15660">MEKLKQISPRIVLEPEDSKEAMKLYTNVMAMLQEHEVQNVKQWGISIETSSKAKLKLPLIRRDPVPGSTNIDTSTSSGAKGQQQQTVTPIPNAGLLFVNFDAALVHGGLKQRGPTLVFMSPLRSKVPPAKWVLAGVAMLMEVV</sequence>